<gene>
    <name evidence="3" type="primary">FBXO4</name>
</gene>
<evidence type="ECO:0000313" key="2">
    <source>
        <dbReference type="Proteomes" id="UP001190640"/>
    </source>
</evidence>
<dbReference type="InterPro" id="IPR039588">
    <property type="entry name" value="FBXO4"/>
</dbReference>
<dbReference type="CTD" id="26272"/>
<dbReference type="Proteomes" id="UP001190640">
    <property type="component" value="Chromosome 8"/>
</dbReference>
<sequence>MQIYLDLGGASEPFDAGGRGDSAGLPERWAVPAGESRARVAPFAPPPFPAGKRSRPWREPRIPAQSPGWPPATAASGAPSRPRSAAASASCGTAWGSGGEGSRAGTTAWRPSSSRRRPAPWKPCRYKKCFSCQKRPLKSSQSTYRTMTSLLHSLVTQTEPRFAMFGPGLEDLDKSLVHKMMTSPDIFPLAGLPQRQIHGIGSGVTFRYKNQQTLNILTLYSKTSKERRTARQELTNNFNKMFHEINNADGTTQYNPIEHVKNVCQLVDGFIYIADAEAQKRHSRQIEVARMAAMFNPAFGPPRRPVLILSCISSVGIERIPCVYMAHQLQLNLLGQPWMVQDTEAETLTGLLDGIEWLLGVTRYNNTQ</sequence>
<keyword evidence="2" id="KW-1185">Reference proteome</keyword>
<accession>A0AA97L5S6</accession>
<evidence type="ECO:0000313" key="3">
    <source>
        <dbReference type="RefSeq" id="XP_054842866.1"/>
    </source>
</evidence>
<dbReference type="PANTHER" id="PTHR16008:SF4">
    <property type="entry name" value="F-BOX ONLY PROTEIN 4"/>
    <property type="match status" value="1"/>
</dbReference>
<dbReference type="PANTHER" id="PTHR16008">
    <property type="entry name" value="F-BOX ONLY PROTEIN 4"/>
    <property type="match status" value="1"/>
</dbReference>
<dbReference type="CDD" id="cd11656">
    <property type="entry name" value="FBX4_GTPase_like"/>
    <property type="match status" value="1"/>
</dbReference>
<dbReference type="Gene3D" id="3.40.50.300">
    <property type="entry name" value="P-loop containing nucleotide triphosphate hydrolases"/>
    <property type="match status" value="1"/>
</dbReference>
<dbReference type="InterPro" id="IPR027417">
    <property type="entry name" value="P-loop_NTPase"/>
</dbReference>
<proteinExistence type="predicted"/>
<dbReference type="RefSeq" id="XP_054842866.1">
    <property type="nucleotide sequence ID" value="XM_054986891.1"/>
</dbReference>
<feature type="compositionally biased region" description="Low complexity" evidence="1">
    <location>
        <begin position="71"/>
        <end position="90"/>
    </location>
</feature>
<dbReference type="GeneID" id="129334649"/>
<feature type="region of interest" description="Disordered" evidence="1">
    <location>
        <begin position="1"/>
        <end position="119"/>
    </location>
</feature>
<dbReference type="GO" id="GO:0019005">
    <property type="term" value="C:SCF ubiquitin ligase complex"/>
    <property type="evidence" value="ECO:0007669"/>
    <property type="project" value="TreeGrafter"/>
</dbReference>
<dbReference type="GO" id="GO:0000209">
    <property type="term" value="P:protein polyubiquitination"/>
    <property type="evidence" value="ECO:0007669"/>
    <property type="project" value="TreeGrafter"/>
</dbReference>
<protein>
    <submittedName>
        <fullName evidence="3">F-box only protein 4 isoform X2</fullName>
    </submittedName>
</protein>
<dbReference type="AlphaFoldDB" id="A0AA97L5S6"/>
<reference evidence="3" key="1">
    <citation type="submission" date="2025-08" db="UniProtKB">
        <authorList>
            <consortium name="RefSeq"/>
        </authorList>
    </citation>
    <scope>IDENTIFICATION</scope>
    <source>
        <tissue evidence="3">Blood</tissue>
    </source>
</reference>
<evidence type="ECO:0000256" key="1">
    <source>
        <dbReference type="SAM" id="MobiDB-lite"/>
    </source>
</evidence>
<name>A0AA97L5S6_EUBMA</name>
<organism evidence="2 3">
    <name type="scientific">Eublepharis macularius</name>
    <name type="common">Leopard gecko</name>
    <name type="synonym">Cyrtodactylus macularius</name>
    <dbReference type="NCBI Taxonomy" id="481883"/>
    <lineage>
        <taxon>Eukaryota</taxon>
        <taxon>Metazoa</taxon>
        <taxon>Chordata</taxon>
        <taxon>Craniata</taxon>
        <taxon>Vertebrata</taxon>
        <taxon>Euteleostomi</taxon>
        <taxon>Lepidosauria</taxon>
        <taxon>Squamata</taxon>
        <taxon>Bifurcata</taxon>
        <taxon>Gekkota</taxon>
        <taxon>Eublepharidae</taxon>
        <taxon>Eublepharinae</taxon>
        <taxon>Eublepharis</taxon>
    </lineage>
</organism>
<dbReference type="GO" id="GO:0031146">
    <property type="term" value="P:SCF-dependent proteasomal ubiquitin-dependent protein catabolic process"/>
    <property type="evidence" value="ECO:0007669"/>
    <property type="project" value="InterPro"/>
</dbReference>